<gene>
    <name evidence="2" type="ORF">E2R66_21490</name>
</gene>
<dbReference type="Gene3D" id="2.60.120.1130">
    <property type="match status" value="1"/>
</dbReference>
<evidence type="ECO:0000313" key="2">
    <source>
        <dbReference type="EMBL" id="TFF34679.1"/>
    </source>
</evidence>
<reference evidence="2 3" key="1">
    <citation type="journal article" date="2017" name="Int. J. Syst. Evol. Microbiol.">
        <title>Mucilaginibacterpsychrotolerans sp. nov., isolated from peatlands.</title>
        <authorList>
            <person name="Deng Y."/>
            <person name="Shen L."/>
            <person name="Xu B."/>
            <person name="Liu Y."/>
            <person name="Gu Z."/>
            <person name="Liu H."/>
            <person name="Zhou Y."/>
        </authorList>
    </citation>
    <scope>NUCLEOTIDE SEQUENCE [LARGE SCALE GENOMIC DNA]</scope>
    <source>
        <strain evidence="2 3">NH7-4</strain>
    </source>
</reference>
<proteinExistence type="predicted"/>
<accession>A0A4Y8S6M9</accession>
<dbReference type="RefSeq" id="WP_133234545.1">
    <property type="nucleotide sequence ID" value="NZ_SOZE01000028.1"/>
</dbReference>
<dbReference type="Gene3D" id="2.60.40.3140">
    <property type="match status" value="1"/>
</dbReference>
<keyword evidence="3" id="KW-1185">Reference proteome</keyword>
<dbReference type="AlphaFoldDB" id="A0A4Y8S6M9"/>
<feature type="chain" id="PRO_5021260253" evidence="1">
    <location>
        <begin position="20"/>
        <end position="735"/>
    </location>
</feature>
<name>A0A4Y8S6M9_9SPHI</name>
<feature type="signal peptide" evidence="1">
    <location>
        <begin position="1"/>
        <end position="19"/>
    </location>
</feature>
<dbReference type="EMBL" id="SOZE01000028">
    <property type="protein sequence ID" value="TFF34679.1"/>
    <property type="molecule type" value="Genomic_DNA"/>
</dbReference>
<organism evidence="2 3">
    <name type="scientific">Mucilaginibacter psychrotolerans</name>
    <dbReference type="NCBI Taxonomy" id="1524096"/>
    <lineage>
        <taxon>Bacteria</taxon>
        <taxon>Pseudomonadati</taxon>
        <taxon>Bacteroidota</taxon>
        <taxon>Sphingobacteriia</taxon>
        <taxon>Sphingobacteriales</taxon>
        <taxon>Sphingobacteriaceae</taxon>
        <taxon>Mucilaginibacter</taxon>
    </lineage>
</organism>
<dbReference type="OrthoDB" id="1153981at2"/>
<sequence>MKKQVLFILFICTTLGLSAQTYNEKAGEIQKLVWGAPPPEFLLKEVPAKYAGEGAVILAQSYTMQRTSNLKVHFFIVTAGIGNKVSRISTFHERVKINDKSALERYSTLEYQKLLDKSISLLITKITDLHETYIGAKILKPNGQEVVINTGEEVLLKNTGKDQQGKLAIPGLQVGDILDYYISNNDLSERGYDDNYLNNDKVFVLADEYPILNYSLNFQVNKKSTVLYINANGAPAFQESTLDNGDKVYNLKLKDLPKIQAQKWTSTFRQLPYIEISNQSSIKMFNNYYGNQKTGGMDANKALFESAFNEQTHPIDEEPAKMLKDYFGGKKKMRAVPLDSSMKVFYDTWKLHVFGNFIKSDLDDMSQLNYRTARSKTAVIDMSRLLTDMDIPHDILLVASREGSSLDNVFIMSDFDAIIRIANGNNPLYMSFYDAVTHFNEIPAKFQGEKAIALTPERKNARKYEFNEYQATLPVSPADKNKIEEKLNVWLMADYQHIKIQRTVKQTGFLRHSGQKELLSAMDIDAGLTELVNGDPLEKRLSKNPQTKKSADAFLAGMGKTSAQLRQDFMDEAKSQFDQEPSQLLDYKVINKGLEVNLPPFEYTSTMVLNNFVKKAGNNYILDVGKLAGSFVQLEEKDRKRAIDVYMPGARSFKYIIALNIPPGYKVTGVEDLNKQKSNKTGSFSSTAVVAGNMLNITLTRTYNNNFEKAADWPLVAELVDAAFAFNNQKILLEK</sequence>
<dbReference type="Proteomes" id="UP000297540">
    <property type="component" value="Unassembled WGS sequence"/>
</dbReference>
<keyword evidence="1" id="KW-0732">Signal</keyword>
<protein>
    <submittedName>
        <fullName evidence="2">DUF3857 domain-containing protein</fullName>
    </submittedName>
</protein>
<comment type="caution">
    <text evidence="2">The sequence shown here is derived from an EMBL/GenBank/DDBJ whole genome shotgun (WGS) entry which is preliminary data.</text>
</comment>
<evidence type="ECO:0000313" key="3">
    <source>
        <dbReference type="Proteomes" id="UP000297540"/>
    </source>
</evidence>
<evidence type="ECO:0000256" key="1">
    <source>
        <dbReference type="SAM" id="SignalP"/>
    </source>
</evidence>